<evidence type="ECO:0000313" key="2">
    <source>
        <dbReference type="EMBL" id="OHT21885.1"/>
    </source>
</evidence>
<dbReference type="RefSeq" id="WP_015458243.1">
    <property type="nucleotide sequence ID" value="NZ_MIPT01000001.1"/>
</dbReference>
<protein>
    <submittedName>
        <fullName evidence="2">Uncharacterized protein</fullName>
    </submittedName>
</protein>
<gene>
    <name evidence="2" type="ORF">BHE75_03897</name>
</gene>
<evidence type="ECO:0000313" key="3">
    <source>
        <dbReference type="Proteomes" id="UP000179467"/>
    </source>
</evidence>
<dbReference type="EMBL" id="MIPT01000001">
    <property type="protein sequence ID" value="OHT21885.1"/>
    <property type="molecule type" value="Genomic_DNA"/>
</dbReference>
<dbReference type="AlphaFoldDB" id="A0A1S1HI16"/>
<evidence type="ECO:0000256" key="1">
    <source>
        <dbReference type="SAM" id="SignalP"/>
    </source>
</evidence>
<dbReference type="OrthoDB" id="9956496at2"/>
<feature type="chain" id="PRO_5010316652" evidence="1">
    <location>
        <begin position="28"/>
        <end position="146"/>
    </location>
</feature>
<sequence>MRGARIALGAACLALLPQTLLSGTALAQAKPAPAAKPGDRDAFCFIATAASLAAMRQNEAKLTEDNKKALPALVQAVPFFAGRVTKRVSGDALTKVLRDEEATFRASNRGVEAVNCLNIFSSGMKTIIEATQPGATKASPAPAQKK</sequence>
<comment type="caution">
    <text evidence="2">The sequence shown here is derived from an EMBL/GenBank/DDBJ whole genome shotgun (WGS) entry which is preliminary data.</text>
</comment>
<keyword evidence="3" id="KW-1185">Reference proteome</keyword>
<dbReference type="Proteomes" id="UP000179467">
    <property type="component" value="Unassembled WGS sequence"/>
</dbReference>
<name>A0A1S1HI16_9SPHN</name>
<accession>A0A1S1HI16</accession>
<organism evidence="2 3">
    <name type="scientific">Edaphosphingomonas haloaromaticamans</name>
    <dbReference type="NCBI Taxonomy" id="653954"/>
    <lineage>
        <taxon>Bacteria</taxon>
        <taxon>Pseudomonadati</taxon>
        <taxon>Pseudomonadota</taxon>
        <taxon>Alphaproteobacteria</taxon>
        <taxon>Sphingomonadales</taxon>
        <taxon>Rhizorhabdaceae</taxon>
        <taxon>Edaphosphingomonas</taxon>
    </lineage>
</organism>
<proteinExistence type="predicted"/>
<reference evidence="2 3" key="1">
    <citation type="submission" date="2016-09" db="EMBL/GenBank/DDBJ databases">
        <title>Metabolic pathway, cell adaptation mechanisms and a novel monoxygenase revealed through proteogenomic-transcription analysis of a Sphingomonas haloaromaticamans strain degrading the fungicide ortho-phenylphenol.</title>
        <authorList>
            <person name="Perruchon C."/>
            <person name="Papadopoulou E.S."/>
            <person name="Rousidou C."/>
            <person name="Vasileiadis S."/>
            <person name="Tanou G."/>
            <person name="Amoutzias G."/>
            <person name="Molassiotis A."/>
            <person name="Karpouzas D.G."/>
        </authorList>
    </citation>
    <scope>NUCLEOTIDE SEQUENCE [LARGE SCALE GENOMIC DNA]</scope>
    <source>
        <strain evidence="2 3">P3</strain>
    </source>
</reference>
<keyword evidence="1" id="KW-0732">Signal</keyword>
<feature type="signal peptide" evidence="1">
    <location>
        <begin position="1"/>
        <end position="27"/>
    </location>
</feature>